<feature type="compositionally biased region" description="Polar residues" evidence="6">
    <location>
        <begin position="323"/>
        <end position="343"/>
    </location>
</feature>
<feature type="transmembrane region" description="Helical" evidence="7">
    <location>
        <begin position="72"/>
        <end position="93"/>
    </location>
</feature>
<evidence type="ECO:0000256" key="7">
    <source>
        <dbReference type="SAM" id="Phobius"/>
    </source>
</evidence>
<comment type="caution">
    <text evidence="8">The sequence shown here is derived from an EMBL/GenBank/DDBJ whole genome shotgun (WGS) entry which is preliminary data.</text>
</comment>
<evidence type="ECO:0000256" key="5">
    <source>
        <dbReference type="ARBA" id="ARBA00023136"/>
    </source>
</evidence>
<dbReference type="OrthoDB" id="3648854at2759"/>
<dbReference type="PANTHER" id="PTHR23502:SF132">
    <property type="entry name" value="POLYAMINE TRANSPORTER 2-RELATED"/>
    <property type="match status" value="1"/>
</dbReference>
<dbReference type="GO" id="GO:0005886">
    <property type="term" value="C:plasma membrane"/>
    <property type="evidence" value="ECO:0007669"/>
    <property type="project" value="TreeGrafter"/>
</dbReference>
<dbReference type="PANTHER" id="PTHR23502">
    <property type="entry name" value="MAJOR FACILITATOR SUPERFAMILY"/>
    <property type="match status" value="1"/>
</dbReference>
<evidence type="ECO:0000256" key="4">
    <source>
        <dbReference type="ARBA" id="ARBA00022989"/>
    </source>
</evidence>
<dbReference type="EMBL" id="LFZN01000014">
    <property type="protein sequence ID" value="KXT05247.1"/>
    <property type="molecule type" value="Genomic_DNA"/>
</dbReference>
<feature type="transmembrane region" description="Helical" evidence="7">
    <location>
        <begin position="42"/>
        <end position="60"/>
    </location>
</feature>
<feature type="region of interest" description="Disordered" evidence="6">
    <location>
        <begin position="406"/>
        <end position="430"/>
    </location>
</feature>
<name>A0A139HS78_9PEZI</name>
<evidence type="ECO:0000313" key="8">
    <source>
        <dbReference type="EMBL" id="KXT05247.1"/>
    </source>
</evidence>
<keyword evidence="9" id="KW-1185">Reference proteome</keyword>
<sequence>MADFSIGEQEALLGLSVCVLACGLGPILWAPPSELNFIGRNAIYALTFTAFVGFSVLSATMRNWPGYLVGRFFQALFGSPCLAVGGASIHGLFSRDFRSILLGSLDCCCILRTSAEKLGIWFTYWKGAEGSVAFRHNRCEMIFEAGSLSADTPQKESIFSNFHDETVELAGSPFTEAFSRTNDRTAGTACCSFVAMVSNFKLNTRLLLHGHVKHLNLSCRPGLTMKVLLSKLRQTISEREAIWEEEEERTRYITEFGFAYGHDLTPLVPGRDALRAHKHNAQTRPIPRCTQPIRFIKWHSRICPEFFTTFTSTYITSAKDQFSFSPRTKAQRTSNTHSIQQGDLETPPTPTAIMPHRPREYRNQFSPLSPIRALGRGVARTVYLVTNDGYMAGDQRDSHNAAFRGYRDREDRRRRTGWDPVYRGDGRRSRTWEDQERRRYRDEGYRYY</sequence>
<evidence type="ECO:0000313" key="9">
    <source>
        <dbReference type="Proteomes" id="UP000070133"/>
    </source>
</evidence>
<protein>
    <submittedName>
        <fullName evidence="8">Uncharacterized protein</fullName>
    </submittedName>
</protein>
<gene>
    <name evidence="8" type="ORF">AC578_8426</name>
</gene>
<accession>A0A139HS78</accession>
<dbReference type="GO" id="GO:0022857">
    <property type="term" value="F:transmembrane transporter activity"/>
    <property type="evidence" value="ECO:0007669"/>
    <property type="project" value="TreeGrafter"/>
</dbReference>
<organism evidence="8 9">
    <name type="scientific">Pseudocercospora eumusae</name>
    <dbReference type="NCBI Taxonomy" id="321146"/>
    <lineage>
        <taxon>Eukaryota</taxon>
        <taxon>Fungi</taxon>
        <taxon>Dikarya</taxon>
        <taxon>Ascomycota</taxon>
        <taxon>Pezizomycotina</taxon>
        <taxon>Dothideomycetes</taxon>
        <taxon>Dothideomycetidae</taxon>
        <taxon>Mycosphaerellales</taxon>
        <taxon>Mycosphaerellaceae</taxon>
        <taxon>Pseudocercospora</taxon>
    </lineage>
</organism>
<dbReference type="AlphaFoldDB" id="A0A139HS78"/>
<dbReference type="Proteomes" id="UP000070133">
    <property type="component" value="Unassembled WGS sequence"/>
</dbReference>
<proteinExistence type="predicted"/>
<dbReference type="SUPFAM" id="SSF103473">
    <property type="entry name" value="MFS general substrate transporter"/>
    <property type="match status" value="1"/>
</dbReference>
<evidence type="ECO:0000256" key="6">
    <source>
        <dbReference type="SAM" id="MobiDB-lite"/>
    </source>
</evidence>
<keyword evidence="4 7" id="KW-1133">Transmembrane helix</keyword>
<feature type="transmembrane region" description="Helical" evidence="7">
    <location>
        <begin position="12"/>
        <end position="30"/>
    </location>
</feature>
<keyword evidence="3 7" id="KW-0812">Transmembrane</keyword>
<dbReference type="InterPro" id="IPR036259">
    <property type="entry name" value="MFS_trans_sf"/>
</dbReference>
<evidence type="ECO:0000256" key="2">
    <source>
        <dbReference type="ARBA" id="ARBA00022448"/>
    </source>
</evidence>
<dbReference type="Gene3D" id="1.20.1720.10">
    <property type="entry name" value="Multidrug resistance protein D"/>
    <property type="match status" value="1"/>
</dbReference>
<comment type="subcellular location">
    <subcellularLocation>
        <location evidence="1">Membrane</location>
        <topology evidence="1">Multi-pass membrane protein</topology>
    </subcellularLocation>
</comment>
<keyword evidence="5 7" id="KW-0472">Membrane</keyword>
<feature type="region of interest" description="Disordered" evidence="6">
    <location>
        <begin position="323"/>
        <end position="355"/>
    </location>
</feature>
<evidence type="ECO:0000256" key="3">
    <source>
        <dbReference type="ARBA" id="ARBA00022692"/>
    </source>
</evidence>
<reference evidence="8 9" key="1">
    <citation type="submission" date="2015-07" db="EMBL/GenBank/DDBJ databases">
        <title>Comparative genomics of the Sigatoka disease complex on banana suggests a link between parallel evolutionary changes in Pseudocercospora fijiensis and Pseudocercospora eumusae and increased virulence on the banana host.</title>
        <authorList>
            <person name="Chang T.-C."/>
            <person name="Salvucci A."/>
            <person name="Crous P.W."/>
            <person name="Stergiopoulos I."/>
        </authorList>
    </citation>
    <scope>NUCLEOTIDE SEQUENCE [LARGE SCALE GENOMIC DNA]</scope>
    <source>
        <strain evidence="8 9">CBS 114824</strain>
    </source>
</reference>
<keyword evidence="2" id="KW-0813">Transport</keyword>
<evidence type="ECO:0000256" key="1">
    <source>
        <dbReference type="ARBA" id="ARBA00004141"/>
    </source>
</evidence>